<protein>
    <submittedName>
        <fullName evidence="1">Uncharacterized protein</fullName>
    </submittedName>
</protein>
<keyword evidence="2" id="KW-1185">Reference proteome</keyword>
<name>A0ABW3C9S3_9ACTN</name>
<organism evidence="1 2">
    <name type="scientific">Actinomadura adrarensis</name>
    <dbReference type="NCBI Taxonomy" id="1819600"/>
    <lineage>
        <taxon>Bacteria</taxon>
        <taxon>Bacillati</taxon>
        <taxon>Actinomycetota</taxon>
        <taxon>Actinomycetes</taxon>
        <taxon>Streptosporangiales</taxon>
        <taxon>Thermomonosporaceae</taxon>
        <taxon>Actinomadura</taxon>
    </lineage>
</organism>
<dbReference type="EMBL" id="JBHTIR010000275">
    <property type="protein sequence ID" value="MFD0851195.1"/>
    <property type="molecule type" value="Genomic_DNA"/>
</dbReference>
<dbReference type="Proteomes" id="UP001597083">
    <property type="component" value="Unassembled WGS sequence"/>
</dbReference>
<reference evidence="2" key="1">
    <citation type="journal article" date="2019" name="Int. J. Syst. Evol. Microbiol.">
        <title>The Global Catalogue of Microorganisms (GCM) 10K type strain sequencing project: providing services to taxonomists for standard genome sequencing and annotation.</title>
        <authorList>
            <consortium name="The Broad Institute Genomics Platform"/>
            <consortium name="The Broad Institute Genome Sequencing Center for Infectious Disease"/>
            <person name="Wu L."/>
            <person name="Ma J."/>
        </authorList>
    </citation>
    <scope>NUCLEOTIDE SEQUENCE [LARGE SCALE GENOMIC DNA]</scope>
    <source>
        <strain evidence="2">JCM 31696</strain>
    </source>
</reference>
<evidence type="ECO:0000313" key="1">
    <source>
        <dbReference type="EMBL" id="MFD0851195.1"/>
    </source>
</evidence>
<evidence type="ECO:0000313" key="2">
    <source>
        <dbReference type="Proteomes" id="UP001597083"/>
    </source>
</evidence>
<comment type="caution">
    <text evidence="1">The sequence shown here is derived from an EMBL/GenBank/DDBJ whole genome shotgun (WGS) entry which is preliminary data.</text>
</comment>
<accession>A0ABW3C9S3</accession>
<proteinExistence type="predicted"/>
<gene>
    <name evidence="1" type="ORF">ACFQ07_03145</name>
</gene>
<sequence>MSTPDHPSGNERRWPTDKLNALRLGQGLAAEVPASGPGRRAFVTIDPVSTPADAEAHREGWKRSDRNRGFRLLHWDYDVDHLDGWDYDIGAVLIRSATAGNEPELISTLDAWELRPDQFLYPWQTDTPI</sequence>